<comment type="caution">
    <text evidence="1">The sequence shown here is derived from an EMBL/GenBank/DDBJ whole genome shotgun (WGS) entry which is preliminary data.</text>
</comment>
<keyword evidence="2" id="KW-1185">Reference proteome</keyword>
<dbReference type="EMBL" id="JANBPW010001486">
    <property type="protein sequence ID" value="KAJ1944320.1"/>
    <property type="molecule type" value="Genomic_DNA"/>
</dbReference>
<accession>A0ACC1JAV3</accession>
<reference evidence="1" key="1">
    <citation type="submission" date="2022-07" db="EMBL/GenBank/DDBJ databases">
        <title>Phylogenomic reconstructions and comparative analyses of Kickxellomycotina fungi.</title>
        <authorList>
            <person name="Reynolds N.K."/>
            <person name="Stajich J.E."/>
            <person name="Barry K."/>
            <person name="Grigoriev I.V."/>
            <person name="Crous P."/>
            <person name="Smith M.E."/>
        </authorList>
    </citation>
    <scope>NUCLEOTIDE SEQUENCE</scope>
    <source>
        <strain evidence="1">NRRL 5244</strain>
    </source>
</reference>
<organism evidence="1 2">
    <name type="scientific">Linderina macrospora</name>
    <dbReference type="NCBI Taxonomy" id="4868"/>
    <lineage>
        <taxon>Eukaryota</taxon>
        <taxon>Fungi</taxon>
        <taxon>Fungi incertae sedis</taxon>
        <taxon>Zoopagomycota</taxon>
        <taxon>Kickxellomycotina</taxon>
        <taxon>Kickxellomycetes</taxon>
        <taxon>Kickxellales</taxon>
        <taxon>Kickxellaceae</taxon>
        <taxon>Linderina</taxon>
    </lineage>
</organism>
<evidence type="ECO:0000313" key="1">
    <source>
        <dbReference type="EMBL" id="KAJ1944320.1"/>
    </source>
</evidence>
<name>A0ACC1JAV3_9FUNG</name>
<gene>
    <name evidence="1" type="ORF">FBU59_002635</name>
</gene>
<dbReference type="Proteomes" id="UP001150603">
    <property type="component" value="Unassembled WGS sequence"/>
</dbReference>
<proteinExistence type="predicted"/>
<protein>
    <submittedName>
        <fullName evidence="1">Uncharacterized protein</fullName>
    </submittedName>
</protein>
<evidence type="ECO:0000313" key="2">
    <source>
        <dbReference type="Proteomes" id="UP001150603"/>
    </source>
</evidence>
<sequence length="212" mass="23990">MANSELKQRKHGTDTPLDSDVQPEHKRPRTVRPGASGRAEHLAYWKIVGRIVLTLVGLNFCLSYLITESFLWGHESKWTNYRNYIPRTQQVYTLSELAKYNGADPDLPLLLAVKGDVYDVTDGWGFYGPGSTYHIFAGRDSSRAFGTSCLSREDHLTHDTRGLSERELAGIEGWHRFFENHQRYVKVGTLKLPPIDPKSPIPPPCDDAKPKP</sequence>